<sequence>LGITSSVVTINSTQTNANCEATTNRGSSGQMNIDPCAWTSEGYRTPFLAQAIIKHAKAGVLDDKVYVYSCVDGIGLLFNSILEVVGATFDGENHISLNDLDDFQKVKCIT</sequence>
<feature type="non-terminal residue" evidence="2">
    <location>
        <position position="1"/>
    </location>
</feature>
<evidence type="ECO:0000259" key="1">
    <source>
        <dbReference type="Pfam" id="PF20452"/>
    </source>
</evidence>
<keyword evidence="3" id="KW-1185">Reference proteome</keyword>
<evidence type="ECO:0000313" key="3">
    <source>
        <dbReference type="Proteomes" id="UP001206925"/>
    </source>
</evidence>
<comment type="caution">
    <text evidence="2">The sequence shown here is derived from an EMBL/GenBank/DDBJ whole genome shotgun (WGS) entry which is preliminary data.</text>
</comment>
<accession>A0AAD5D4G4</accession>
<dbReference type="Pfam" id="PF20452">
    <property type="entry name" value="Calmod_bind_C"/>
    <property type="match status" value="1"/>
</dbReference>
<dbReference type="EMBL" id="JAMZMK010005530">
    <property type="protein sequence ID" value="KAI7753152.1"/>
    <property type="molecule type" value="Genomic_DNA"/>
</dbReference>
<evidence type="ECO:0000313" key="2">
    <source>
        <dbReference type="EMBL" id="KAI7753152.1"/>
    </source>
</evidence>
<proteinExistence type="predicted"/>
<feature type="domain" description="Calmodulin binding protein C-terminal" evidence="1">
    <location>
        <begin position="64"/>
        <end position="106"/>
    </location>
</feature>
<organism evidence="2 3">
    <name type="scientific">Ambrosia artemisiifolia</name>
    <name type="common">Common ragweed</name>
    <dbReference type="NCBI Taxonomy" id="4212"/>
    <lineage>
        <taxon>Eukaryota</taxon>
        <taxon>Viridiplantae</taxon>
        <taxon>Streptophyta</taxon>
        <taxon>Embryophyta</taxon>
        <taxon>Tracheophyta</taxon>
        <taxon>Spermatophyta</taxon>
        <taxon>Magnoliopsida</taxon>
        <taxon>eudicotyledons</taxon>
        <taxon>Gunneridae</taxon>
        <taxon>Pentapetalae</taxon>
        <taxon>asterids</taxon>
        <taxon>campanulids</taxon>
        <taxon>Asterales</taxon>
        <taxon>Asteraceae</taxon>
        <taxon>Asteroideae</taxon>
        <taxon>Heliantheae alliance</taxon>
        <taxon>Heliantheae</taxon>
        <taxon>Ambrosia</taxon>
    </lineage>
</organism>
<reference evidence="2" key="1">
    <citation type="submission" date="2022-06" db="EMBL/GenBank/DDBJ databases">
        <title>Uncovering the hologenomic basis of an extraordinary plant invasion.</title>
        <authorList>
            <person name="Bieker V.C."/>
            <person name="Martin M.D."/>
            <person name="Gilbert T."/>
            <person name="Hodgins K."/>
            <person name="Battlay P."/>
            <person name="Petersen B."/>
            <person name="Wilson J."/>
        </authorList>
    </citation>
    <scope>NUCLEOTIDE SEQUENCE</scope>
    <source>
        <strain evidence="2">AA19_3_7</strain>
        <tissue evidence="2">Leaf</tissue>
    </source>
</reference>
<dbReference type="InterPro" id="IPR046829">
    <property type="entry name" value="Calmod_bind_C"/>
</dbReference>
<dbReference type="AlphaFoldDB" id="A0AAD5D4G4"/>
<protein>
    <recommendedName>
        <fullName evidence="1">Calmodulin binding protein C-terminal domain-containing protein</fullName>
    </recommendedName>
</protein>
<name>A0AAD5D4G4_AMBAR</name>
<gene>
    <name evidence="2" type="ORF">M8C21_029760</name>
</gene>
<dbReference type="Proteomes" id="UP001206925">
    <property type="component" value="Unassembled WGS sequence"/>
</dbReference>